<dbReference type="SUPFAM" id="SSF102405">
    <property type="entry name" value="MCP/YpsA-like"/>
    <property type="match status" value="1"/>
</dbReference>
<evidence type="ECO:0000256" key="1">
    <source>
        <dbReference type="ARBA" id="ARBA00000274"/>
    </source>
</evidence>
<comment type="caution">
    <text evidence="6">The sequence shown here is derived from an EMBL/GenBank/DDBJ whole genome shotgun (WGS) entry which is preliminary data.</text>
</comment>
<dbReference type="InterPro" id="IPR027820">
    <property type="entry name" value="PpnN_N"/>
</dbReference>
<dbReference type="InterPro" id="IPR049788">
    <property type="entry name" value="PpnN"/>
</dbReference>
<evidence type="ECO:0000313" key="7">
    <source>
        <dbReference type="Proteomes" id="UP001267878"/>
    </source>
</evidence>
<sequence length="463" mass="51208">MKTTLEAIDTSLPTVNTHIYPRGGLDVLSRSEVARLRDASAGGMHDLLRRCALAVLTSGSASDDPRAARELYPDFDIEVQQQDRGVRIDLRHAPAMAFVDGEIIHGVAELLFAAVRDLAYIAIELGEEGGRDLHSSDGITDSVFGLLRNARLLRPADPNLVVCWGGHSISREEYVYTKQVGYELGLRGLDICTGCGPGAMKGPMKGATIAHAKQRKRNTRYIGITEPGIIAAESPNPIVNHLVIMPDIEKRLEAFVRLGHGIIVFPGGVGTAEEILYLLGILLREENASLPLPLIFTGPTASAPYFEQIDRFIRLTLGEEATRRYQIITGDSAEVAKRMAAGVRKVREHRIAQKDSFFFNWSIAIPEEFQRPFVPTHEAMAALDLHHGRKPHELAADLRRAFSGIVAGNVKEEGMRRIEERGPFEIHGDTEIMHSLDALLRAFVEQRRMKIAGEYKPCYRVVA</sequence>
<dbReference type="InterPro" id="IPR021826">
    <property type="entry name" value="PpnN_C"/>
</dbReference>
<protein>
    <recommendedName>
        <fullName evidence="3">AMP nucleosidase</fullName>
        <ecNumber evidence="2">3.2.2.4</ecNumber>
    </recommendedName>
    <alternativeName>
        <fullName evidence="3">AMP nucleosidase</fullName>
    </alternativeName>
</protein>
<dbReference type="InterPro" id="IPR052341">
    <property type="entry name" value="LOG_family_nucleotidases"/>
</dbReference>
<dbReference type="Pfam" id="PF14793">
    <property type="entry name" value="DUF4478"/>
    <property type="match status" value="1"/>
</dbReference>
<dbReference type="InterPro" id="IPR037153">
    <property type="entry name" value="PpnN-like_sf"/>
</dbReference>
<proteinExistence type="predicted"/>
<dbReference type="InterPro" id="IPR031100">
    <property type="entry name" value="LOG_fam"/>
</dbReference>
<comment type="catalytic activity">
    <reaction evidence="1">
        <text>AMP + H2O = D-ribose 5-phosphate + adenine</text>
        <dbReference type="Rhea" id="RHEA:20129"/>
        <dbReference type="ChEBI" id="CHEBI:15377"/>
        <dbReference type="ChEBI" id="CHEBI:16708"/>
        <dbReference type="ChEBI" id="CHEBI:78346"/>
        <dbReference type="ChEBI" id="CHEBI:456215"/>
        <dbReference type="EC" id="3.2.2.4"/>
    </reaction>
</comment>
<dbReference type="Gene3D" id="3.30.1850.10">
    <property type="entry name" value="MoCo carrier protein-like"/>
    <property type="match status" value="1"/>
</dbReference>
<dbReference type="Pfam" id="PF03641">
    <property type="entry name" value="Lysine_decarbox"/>
    <property type="match status" value="1"/>
</dbReference>
<keyword evidence="7" id="KW-1185">Reference proteome</keyword>
<dbReference type="EC" id="3.2.2.4" evidence="2"/>
<dbReference type="Gene3D" id="3.40.50.450">
    <property type="match status" value="1"/>
</dbReference>
<evidence type="ECO:0000259" key="5">
    <source>
        <dbReference type="Pfam" id="PF14793"/>
    </source>
</evidence>
<feature type="domain" description="Pyrimidine/purine nucleotide 5'-monophosphate nucleosidase N-terminal" evidence="5">
    <location>
        <begin position="18"/>
        <end position="123"/>
    </location>
</feature>
<evidence type="ECO:0000259" key="4">
    <source>
        <dbReference type="Pfam" id="PF11892"/>
    </source>
</evidence>
<name>A0ABU1VL88_9GAMM</name>
<dbReference type="RefSeq" id="WP_310051599.1">
    <property type="nucleotide sequence ID" value="NZ_JAVDVW010000001.1"/>
</dbReference>
<evidence type="ECO:0000313" key="6">
    <source>
        <dbReference type="EMBL" id="MDR7098090.1"/>
    </source>
</evidence>
<dbReference type="EMBL" id="JAVDVW010000001">
    <property type="protein sequence ID" value="MDR7098090.1"/>
    <property type="molecule type" value="Genomic_DNA"/>
</dbReference>
<evidence type="ECO:0000256" key="2">
    <source>
        <dbReference type="ARBA" id="ARBA00011985"/>
    </source>
</evidence>
<dbReference type="PANTHER" id="PTHR43393:SF1">
    <property type="entry name" value="PYRIMIDINE_PURINE NUCLEOTIDE 5'-MONOPHOSPHATE NUCLEOSIDASE"/>
    <property type="match status" value="1"/>
</dbReference>
<dbReference type="NCBIfam" id="NF038390">
    <property type="entry name" value="Nsidase_PpnN"/>
    <property type="match status" value="1"/>
</dbReference>
<dbReference type="PANTHER" id="PTHR43393">
    <property type="entry name" value="CYTOKININ RIBOSIDE 5'-MONOPHOSPHATE PHOSPHORIBOHYDROLASE"/>
    <property type="match status" value="1"/>
</dbReference>
<reference evidence="6 7" key="1">
    <citation type="submission" date="2023-07" db="EMBL/GenBank/DDBJ databases">
        <title>Sorghum-associated microbial communities from plants grown in Nebraska, USA.</title>
        <authorList>
            <person name="Schachtman D."/>
        </authorList>
    </citation>
    <scope>NUCLEOTIDE SEQUENCE [LARGE SCALE GENOMIC DNA]</scope>
    <source>
        <strain evidence="6 7">BE187</strain>
    </source>
</reference>
<feature type="domain" description="Pyrimidine/purine nucleotide 5'-monophosphate nucleosidase C-terminal" evidence="4">
    <location>
        <begin position="344"/>
        <end position="462"/>
    </location>
</feature>
<organism evidence="6 7">
    <name type="scientific">Agrilutibacter niabensis</name>
    <dbReference type="NCBI Taxonomy" id="380628"/>
    <lineage>
        <taxon>Bacteria</taxon>
        <taxon>Pseudomonadati</taxon>
        <taxon>Pseudomonadota</taxon>
        <taxon>Gammaproteobacteria</taxon>
        <taxon>Lysobacterales</taxon>
        <taxon>Lysobacteraceae</taxon>
        <taxon>Agrilutibacter</taxon>
    </lineage>
</organism>
<dbReference type="Proteomes" id="UP001267878">
    <property type="component" value="Unassembled WGS sequence"/>
</dbReference>
<gene>
    <name evidence="6" type="ORF">J2X04_000437</name>
</gene>
<accession>A0ABU1VL88</accession>
<dbReference type="Pfam" id="PF11892">
    <property type="entry name" value="PpnN_C"/>
    <property type="match status" value="1"/>
</dbReference>
<evidence type="ECO:0000256" key="3">
    <source>
        <dbReference type="ARBA" id="ARBA00031983"/>
    </source>
</evidence>